<proteinExistence type="predicted"/>
<dbReference type="KEGG" id="sapo:SAPIO_CDS4435"/>
<accession>A0A084G867</accession>
<sequence>MRAPSPLLFSGLASAGVLSPAIQPRAASKATIRSVTANGTLCPDDTTYTVHISPDEDVFTMGFINNWVATDQPSTSGGCKLSVQMNYPPGCTTANLSATASGFMDGDETVQGLLNIDYVSPGGRRGNLIRETEVNWHWSLTNPGIVWLHSAKINGNMEVKNQEGVDVTVELDTSILVEIVQDDSVGGKFEFEQITMNITDVEWDDDWRGCTLG</sequence>
<protein>
    <submittedName>
        <fullName evidence="1">Uncharacterized protein</fullName>
    </submittedName>
</protein>
<organism evidence="1 2">
    <name type="scientific">Pseudallescheria apiosperma</name>
    <name type="common">Scedosporium apiospermum</name>
    <dbReference type="NCBI Taxonomy" id="563466"/>
    <lineage>
        <taxon>Eukaryota</taxon>
        <taxon>Fungi</taxon>
        <taxon>Dikarya</taxon>
        <taxon>Ascomycota</taxon>
        <taxon>Pezizomycotina</taxon>
        <taxon>Sordariomycetes</taxon>
        <taxon>Hypocreomycetidae</taxon>
        <taxon>Microascales</taxon>
        <taxon>Microascaceae</taxon>
        <taxon>Scedosporium</taxon>
    </lineage>
</organism>
<dbReference type="EMBL" id="JOWA01000092">
    <property type="protein sequence ID" value="KEZ43529.1"/>
    <property type="molecule type" value="Genomic_DNA"/>
</dbReference>
<dbReference type="Proteomes" id="UP000028545">
    <property type="component" value="Unassembled WGS sequence"/>
</dbReference>
<dbReference type="HOGENOM" id="CLU_1295062_0_0_1"/>
<dbReference type="RefSeq" id="XP_016643328.1">
    <property type="nucleotide sequence ID" value="XM_016786983.1"/>
</dbReference>
<keyword evidence="2" id="KW-1185">Reference proteome</keyword>
<evidence type="ECO:0000313" key="1">
    <source>
        <dbReference type="EMBL" id="KEZ43529.1"/>
    </source>
</evidence>
<gene>
    <name evidence="1" type="ORF">SAPIO_CDS4435</name>
</gene>
<dbReference type="Pfam" id="PF14273">
    <property type="entry name" value="DUF4360"/>
    <property type="match status" value="1"/>
</dbReference>
<dbReference type="InterPro" id="IPR025649">
    <property type="entry name" value="DUF4360"/>
</dbReference>
<dbReference type="GeneID" id="27723507"/>
<name>A0A084G867_PSEDA</name>
<reference evidence="1 2" key="1">
    <citation type="journal article" date="2014" name="Genome Announc.">
        <title>Draft genome sequence of the pathogenic fungus Scedosporium apiospermum.</title>
        <authorList>
            <person name="Vandeputte P."/>
            <person name="Ghamrawi S."/>
            <person name="Rechenmann M."/>
            <person name="Iltis A."/>
            <person name="Giraud S."/>
            <person name="Fleury M."/>
            <person name="Thornton C."/>
            <person name="Delhaes L."/>
            <person name="Meyer W."/>
            <person name="Papon N."/>
            <person name="Bouchara J.P."/>
        </authorList>
    </citation>
    <scope>NUCLEOTIDE SEQUENCE [LARGE SCALE GENOMIC DNA]</scope>
    <source>
        <strain evidence="1 2">IHEM 14462</strain>
    </source>
</reference>
<dbReference type="VEuPathDB" id="FungiDB:SAPIO_CDS4435"/>
<comment type="caution">
    <text evidence="1">The sequence shown here is derived from an EMBL/GenBank/DDBJ whole genome shotgun (WGS) entry which is preliminary data.</text>
</comment>
<dbReference type="AlphaFoldDB" id="A0A084G867"/>
<dbReference type="OrthoDB" id="5226790at2759"/>
<evidence type="ECO:0000313" key="2">
    <source>
        <dbReference type="Proteomes" id="UP000028545"/>
    </source>
</evidence>